<dbReference type="InterPro" id="IPR050178">
    <property type="entry name" value="AspA/AstE_fam"/>
</dbReference>
<accession>A0A1X4G7A9</accession>
<reference evidence="11" key="1">
    <citation type="submission" date="2017-04" db="EMBL/GenBank/DDBJ databases">
        <authorList>
            <person name="Abreu V.A."/>
            <person name="Popin R.V."/>
            <person name="Rigonato J."/>
            <person name="Andreote A.P."/>
            <person name="Schaker P.C."/>
            <person name="Hoff-Risseti C."/>
            <person name="Alvarenga D.O."/>
            <person name="Varani A.M."/>
            <person name="Fiore M.F."/>
        </authorList>
    </citation>
    <scope>NUCLEOTIDE SEQUENCE [LARGE SCALE GENOMIC DNA]</scope>
    <source>
        <strain evidence="11">CENA303</strain>
    </source>
</reference>
<keyword evidence="2 5" id="KW-0479">Metal-binding</keyword>
<evidence type="ECO:0000313" key="11">
    <source>
        <dbReference type="Proteomes" id="UP000192997"/>
    </source>
</evidence>
<keyword evidence="3 5" id="KW-0378">Hydrolase</keyword>
<dbReference type="Pfam" id="PF24827">
    <property type="entry name" value="AstE_AspA_cat"/>
    <property type="match status" value="1"/>
</dbReference>
<gene>
    <name evidence="10" type="ORF">B7O87_08435</name>
</gene>
<evidence type="ECO:0000256" key="2">
    <source>
        <dbReference type="ARBA" id="ARBA00022723"/>
    </source>
</evidence>
<feature type="binding site" evidence="5">
    <location>
        <begin position="70"/>
        <end position="71"/>
    </location>
    <ligand>
        <name>substrate</name>
    </ligand>
</feature>
<organism evidence="10 11">
    <name type="scientific">Cylindrospermopsis raciborskii CENA303</name>
    <dbReference type="NCBI Taxonomy" id="1170769"/>
    <lineage>
        <taxon>Bacteria</taxon>
        <taxon>Bacillati</taxon>
        <taxon>Cyanobacteriota</taxon>
        <taxon>Cyanophyceae</taxon>
        <taxon>Nostocales</taxon>
        <taxon>Aphanizomenonaceae</taxon>
        <taxon>Cylindrospermopsis</taxon>
    </lineage>
</organism>
<dbReference type="PANTHER" id="PTHR15162:SF7">
    <property type="entry name" value="SUCCINYLGLUTAMATE DESUCCINYLASE"/>
    <property type="match status" value="1"/>
</dbReference>
<keyword evidence="4 5" id="KW-0862">Zinc</keyword>
<evidence type="ECO:0000256" key="1">
    <source>
        <dbReference type="ARBA" id="ARBA00006173"/>
    </source>
</evidence>
<dbReference type="InterPro" id="IPR016708">
    <property type="entry name" value="Aspartoacylase"/>
</dbReference>
<dbReference type="CDD" id="cd06909">
    <property type="entry name" value="M14_ASPA"/>
    <property type="match status" value="1"/>
</dbReference>
<feature type="binding site" evidence="5 7">
    <location>
        <position position="24"/>
    </location>
    <ligand>
        <name>Zn(2+)</name>
        <dbReference type="ChEBI" id="CHEBI:29105"/>
    </ligand>
</feature>
<comment type="cofactor">
    <cofactor evidence="5 7">
        <name>Zn(2+)</name>
        <dbReference type="ChEBI" id="CHEBI:29105"/>
    </cofactor>
    <text evidence="5 7">Binds 1 zinc ion per subunit.</text>
</comment>
<dbReference type="GO" id="GO:0016788">
    <property type="term" value="F:hydrolase activity, acting on ester bonds"/>
    <property type="evidence" value="ECO:0007669"/>
    <property type="project" value="InterPro"/>
</dbReference>
<dbReference type="GO" id="GO:0008270">
    <property type="term" value="F:zinc ion binding"/>
    <property type="evidence" value="ECO:0007669"/>
    <property type="project" value="UniProtKB-UniRule"/>
</dbReference>
<dbReference type="Gene3D" id="3.40.630.10">
    <property type="entry name" value="Zn peptidases"/>
    <property type="match status" value="1"/>
</dbReference>
<comment type="caution">
    <text evidence="10">The sequence shown here is derived from an EMBL/GenBank/DDBJ whole genome shotgun (WGS) entry which is preliminary data.</text>
</comment>
<dbReference type="Proteomes" id="UP000192997">
    <property type="component" value="Unassembled WGS sequence"/>
</dbReference>
<dbReference type="EC" id="3.5.1.15" evidence="5"/>
<dbReference type="HAMAP" id="MF_00704">
    <property type="entry name" value="Aspartoacylase"/>
    <property type="match status" value="1"/>
</dbReference>
<dbReference type="PIRSF" id="PIRSF018001">
    <property type="entry name" value="Aspartoacylase"/>
    <property type="match status" value="1"/>
</dbReference>
<dbReference type="NCBIfam" id="NF002601">
    <property type="entry name" value="PRK02259.1"/>
    <property type="match status" value="1"/>
</dbReference>
<dbReference type="InterPro" id="IPR007036">
    <property type="entry name" value="Aste_AspA_hybrid_dom"/>
</dbReference>
<dbReference type="Pfam" id="PF04952">
    <property type="entry name" value="AstE_AspA_hybrid"/>
    <property type="match status" value="1"/>
</dbReference>
<comment type="similarity">
    <text evidence="1 5">Belongs to the AspA/AstE family. Aspartoacylase subfamily.</text>
</comment>
<dbReference type="InterPro" id="IPR055438">
    <property type="entry name" value="AstE_AspA_cat"/>
</dbReference>
<name>A0A1X4G7A9_9CYAN</name>
<proteinExistence type="inferred from homology"/>
<evidence type="ECO:0000259" key="9">
    <source>
        <dbReference type="Pfam" id="PF24827"/>
    </source>
</evidence>
<dbReference type="GO" id="GO:0019807">
    <property type="term" value="F:aspartoacylase activity"/>
    <property type="evidence" value="ECO:0007669"/>
    <property type="project" value="UniProtKB-UniRule"/>
</dbReference>
<dbReference type="EMBL" id="NBYN01000042">
    <property type="protein sequence ID" value="OSO90827.1"/>
    <property type="molecule type" value="Genomic_DNA"/>
</dbReference>
<dbReference type="AlphaFoldDB" id="A0A1X4G7A9"/>
<feature type="binding site" evidence="5">
    <location>
        <position position="63"/>
    </location>
    <ligand>
        <name>substrate</name>
    </ligand>
</feature>
<evidence type="ECO:0000256" key="6">
    <source>
        <dbReference type="PIRSR" id="PIRSR018001-1"/>
    </source>
</evidence>
<protein>
    <recommendedName>
        <fullName evidence="5">Probable aspartoacylase</fullName>
        <ecNumber evidence="5">3.5.1.15</ecNumber>
    </recommendedName>
</protein>
<dbReference type="GO" id="GO:0005829">
    <property type="term" value="C:cytosol"/>
    <property type="evidence" value="ECO:0007669"/>
    <property type="project" value="TreeGrafter"/>
</dbReference>
<evidence type="ECO:0000256" key="7">
    <source>
        <dbReference type="PIRSR" id="PIRSR018001-3"/>
    </source>
</evidence>
<evidence type="ECO:0000256" key="4">
    <source>
        <dbReference type="ARBA" id="ARBA00022833"/>
    </source>
</evidence>
<dbReference type="SUPFAM" id="SSF53187">
    <property type="entry name" value="Zn-dependent exopeptidases"/>
    <property type="match status" value="1"/>
</dbReference>
<evidence type="ECO:0000256" key="3">
    <source>
        <dbReference type="ARBA" id="ARBA00022801"/>
    </source>
</evidence>
<evidence type="ECO:0000259" key="8">
    <source>
        <dbReference type="Pfam" id="PF04952"/>
    </source>
</evidence>
<sequence length="303" mass="34361">MLAYQAINSEISRVIIAGGIHGNELIGVYLVKTFEKYGNLIKRESFETICLLGNTPAINAGRRYVDKDLNRCFTKDILWNANTSIYEESRAREIWQLLQPHHPQKLDAIIDIHTTTANMGLCMIISNMNPVLITLGSHLISISPLIKVCFRPPTPDGGFLRSLSELGFTLEVGPVPQGILNAQLFQQTAKIIYAILDFFENYNQGKISINQKSNGKKLNVYEFMSTVDYPRNESGDLQGMIHPQLEYKDYQPLNFGDAIFLTFDNQEIFYQGKSTVYPVFINEAAYYEKGIAMHLTQKKLVHI</sequence>
<dbReference type="PANTHER" id="PTHR15162">
    <property type="entry name" value="ASPARTOACYLASE"/>
    <property type="match status" value="1"/>
</dbReference>
<feature type="domain" description="Succinylglutamate desuccinylase/Aspartoacylase catalytic" evidence="9">
    <location>
        <begin position="12"/>
        <end position="198"/>
    </location>
</feature>
<comment type="catalytic activity">
    <reaction evidence="5">
        <text>an N-acyl-L-aspartate + H2O = a carboxylate + L-aspartate</text>
        <dbReference type="Rhea" id="RHEA:10872"/>
        <dbReference type="ChEBI" id="CHEBI:15377"/>
        <dbReference type="ChEBI" id="CHEBI:29067"/>
        <dbReference type="ChEBI" id="CHEBI:29991"/>
        <dbReference type="ChEBI" id="CHEBI:58497"/>
        <dbReference type="EC" id="3.5.1.15"/>
    </reaction>
</comment>
<feature type="binding site" evidence="5 7">
    <location>
        <position position="113"/>
    </location>
    <ligand>
        <name>Zn(2+)</name>
        <dbReference type="ChEBI" id="CHEBI:29105"/>
    </ligand>
</feature>
<evidence type="ECO:0000313" key="10">
    <source>
        <dbReference type="EMBL" id="OSO90827.1"/>
    </source>
</evidence>
<evidence type="ECO:0000256" key="5">
    <source>
        <dbReference type="HAMAP-Rule" id="MF_00704"/>
    </source>
</evidence>
<feature type="binding site" evidence="5">
    <location>
        <position position="171"/>
    </location>
    <ligand>
        <name>substrate</name>
    </ligand>
</feature>
<dbReference type="RefSeq" id="WP_085728068.1">
    <property type="nucleotide sequence ID" value="NZ_NBYN01000042.1"/>
</dbReference>
<feature type="active site" description="Proton donor/acceptor" evidence="6">
    <location>
        <position position="171"/>
    </location>
</feature>
<feature type="domain" description="AstE/AspA barrel-sandwich hybrid" evidence="8">
    <location>
        <begin position="217"/>
        <end position="298"/>
    </location>
</feature>
<dbReference type="Gene3D" id="2.20.25.160">
    <property type="match status" value="1"/>
</dbReference>
<feature type="binding site" evidence="5">
    <location>
        <position position="286"/>
    </location>
    <ligand>
        <name>substrate</name>
    </ligand>
</feature>
<feature type="binding site" evidence="5 7">
    <location>
        <position position="21"/>
    </location>
    <ligand>
        <name>Zn(2+)</name>
        <dbReference type="ChEBI" id="CHEBI:29105"/>
    </ligand>
</feature>